<evidence type="ECO:0000313" key="2">
    <source>
        <dbReference type="Proteomes" id="UP001321786"/>
    </source>
</evidence>
<accession>A0AAU9ETJ8</accession>
<dbReference type="KEGG" id="hprf:HLPR_21010"/>
<reference evidence="1 2" key="1">
    <citation type="submission" date="2023-08" db="EMBL/GenBank/DDBJ databases">
        <title>Helicovermis profunda gen. nov., sp. nov., a novel mesophilic, fermentative bacterium within the Bacillota from a deep-sea hydrothermal vent chimney.</title>
        <authorList>
            <person name="Miyazaki U."/>
            <person name="Mizutani D."/>
            <person name="Hashimoto Y."/>
            <person name="Tame A."/>
            <person name="Sawayama S."/>
            <person name="Miyazaki J."/>
            <person name="Takai K."/>
            <person name="Nakagawa S."/>
        </authorList>
    </citation>
    <scope>NUCLEOTIDE SEQUENCE [LARGE SCALE GENOMIC DNA]</scope>
    <source>
        <strain evidence="1 2">S502</strain>
    </source>
</reference>
<dbReference type="AlphaFoldDB" id="A0AAU9ETJ8"/>
<protein>
    <recommendedName>
        <fullName evidence="3">Polymerase beta nucleotidyltransferase domain-containing protein</fullName>
    </recommendedName>
</protein>
<sequence length="235" mass="28181">MEKTVEKVIDNLKIDSNLLALFFVGKYSVCMDLTKTNDVDILAVYKDNREFEREIIVKNNINFDVSFINYSDIMNRLSENNSLWINICLRNKLIFSKKSSLFDFLYEKIENLKIVSYNIKECDVDYIRYKLHEFISILYGRKADVFEKEFLINVYLYRAIKYIFELNSKNIPSDKKLYNELKKIDEKLFEKVELVLKEGNILIKIEYLDDFFQTILKEYGGYLKFWKKGLYPIDK</sequence>
<dbReference type="EMBL" id="AP028654">
    <property type="protein sequence ID" value="BEP29770.1"/>
    <property type="molecule type" value="Genomic_DNA"/>
</dbReference>
<gene>
    <name evidence="1" type="ORF">HLPR_21010</name>
</gene>
<organism evidence="1 2">
    <name type="scientific">Helicovermis profundi</name>
    <dbReference type="NCBI Taxonomy" id="3065157"/>
    <lineage>
        <taxon>Bacteria</taxon>
        <taxon>Bacillati</taxon>
        <taxon>Bacillota</taxon>
        <taxon>Clostridia</taxon>
        <taxon>Helicovermis</taxon>
    </lineage>
</organism>
<name>A0AAU9ETJ8_9FIRM</name>
<evidence type="ECO:0000313" key="1">
    <source>
        <dbReference type="EMBL" id="BEP29770.1"/>
    </source>
</evidence>
<keyword evidence="2" id="KW-1185">Reference proteome</keyword>
<proteinExistence type="predicted"/>
<evidence type="ECO:0008006" key="3">
    <source>
        <dbReference type="Google" id="ProtNLM"/>
    </source>
</evidence>
<dbReference type="RefSeq" id="WP_338535386.1">
    <property type="nucleotide sequence ID" value="NZ_AP028654.1"/>
</dbReference>
<dbReference type="Proteomes" id="UP001321786">
    <property type="component" value="Chromosome"/>
</dbReference>